<evidence type="ECO:0000256" key="7">
    <source>
        <dbReference type="ARBA" id="ARBA00023002"/>
    </source>
</evidence>
<gene>
    <name evidence="15" type="primary">CYP72A1</name>
    <name evidence="15" type="ORF">QJS10_CPB12g00592</name>
</gene>
<dbReference type="PROSITE" id="PS00086">
    <property type="entry name" value="CYTOCHROME_P450"/>
    <property type="match status" value="1"/>
</dbReference>
<keyword evidence="7 12" id="KW-0560">Oxidoreductase</keyword>
<feature type="region of interest" description="Disordered" evidence="13">
    <location>
        <begin position="478"/>
        <end position="520"/>
    </location>
</feature>
<keyword evidence="8 11" id="KW-0408">Iron</keyword>
<evidence type="ECO:0000313" key="15">
    <source>
        <dbReference type="EMBL" id="KAK1301713.1"/>
    </source>
</evidence>
<dbReference type="InterPro" id="IPR001128">
    <property type="entry name" value="Cyt_P450"/>
</dbReference>
<comment type="cofactor">
    <cofactor evidence="11">
        <name>heme</name>
        <dbReference type="ChEBI" id="CHEBI:30413"/>
    </cofactor>
</comment>
<comment type="caution">
    <text evidence="15">The sequence shown here is derived from an EMBL/GenBank/DDBJ whole genome shotgun (WGS) entry which is preliminary data.</text>
</comment>
<evidence type="ECO:0000256" key="1">
    <source>
        <dbReference type="ARBA" id="ARBA00004370"/>
    </source>
</evidence>
<dbReference type="Gene3D" id="1.10.630.10">
    <property type="entry name" value="Cytochrome P450"/>
    <property type="match status" value="1"/>
</dbReference>
<evidence type="ECO:0000256" key="11">
    <source>
        <dbReference type="PIRSR" id="PIRSR602401-1"/>
    </source>
</evidence>
<dbReference type="EMBL" id="JAUJYO010000012">
    <property type="protein sequence ID" value="KAK1301713.1"/>
    <property type="molecule type" value="Genomic_DNA"/>
</dbReference>
<dbReference type="GO" id="GO:0005506">
    <property type="term" value="F:iron ion binding"/>
    <property type="evidence" value="ECO:0007669"/>
    <property type="project" value="InterPro"/>
</dbReference>
<keyword evidence="9 12" id="KW-0503">Monooxygenase</keyword>
<reference evidence="15" key="2">
    <citation type="submission" date="2023-06" db="EMBL/GenBank/DDBJ databases">
        <authorList>
            <person name="Ma L."/>
            <person name="Liu K.-W."/>
            <person name="Li Z."/>
            <person name="Hsiao Y.-Y."/>
            <person name="Qi Y."/>
            <person name="Fu T."/>
            <person name="Tang G."/>
            <person name="Zhang D."/>
            <person name="Sun W.-H."/>
            <person name="Liu D.-K."/>
            <person name="Li Y."/>
            <person name="Chen G.-Z."/>
            <person name="Liu X.-D."/>
            <person name="Liao X.-Y."/>
            <person name="Jiang Y.-T."/>
            <person name="Yu X."/>
            <person name="Hao Y."/>
            <person name="Huang J."/>
            <person name="Zhao X.-W."/>
            <person name="Ke S."/>
            <person name="Chen Y.-Y."/>
            <person name="Wu W.-L."/>
            <person name="Hsu J.-L."/>
            <person name="Lin Y.-F."/>
            <person name="Huang M.-D."/>
            <person name="Li C.-Y."/>
            <person name="Huang L."/>
            <person name="Wang Z.-W."/>
            <person name="Zhao X."/>
            <person name="Zhong W.-Y."/>
            <person name="Peng D.-H."/>
            <person name="Ahmad S."/>
            <person name="Lan S."/>
            <person name="Zhang J.-S."/>
            <person name="Tsai W.-C."/>
            <person name="Van De Peer Y."/>
            <person name="Liu Z.-J."/>
        </authorList>
    </citation>
    <scope>NUCLEOTIDE SEQUENCE</scope>
    <source>
        <strain evidence="15">CP</strain>
        <tissue evidence="15">Leaves</tissue>
    </source>
</reference>
<evidence type="ECO:0000256" key="10">
    <source>
        <dbReference type="ARBA" id="ARBA00023136"/>
    </source>
</evidence>
<dbReference type="PANTHER" id="PTHR24282:SF148">
    <property type="entry name" value="CYTOCHROME P450 72A15-LIKE"/>
    <property type="match status" value="1"/>
</dbReference>
<dbReference type="Pfam" id="PF00067">
    <property type="entry name" value="p450"/>
    <property type="match status" value="1"/>
</dbReference>
<accession>A0AAV9DMH1</accession>
<keyword evidence="10 14" id="KW-0472">Membrane</keyword>
<dbReference type="InterPro" id="IPR036396">
    <property type="entry name" value="Cyt_P450_sf"/>
</dbReference>
<comment type="subcellular location">
    <subcellularLocation>
        <location evidence="1">Membrane</location>
    </subcellularLocation>
</comment>
<evidence type="ECO:0000256" key="3">
    <source>
        <dbReference type="ARBA" id="ARBA00022617"/>
    </source>
</evidence>
<evidence type="ECO:0000256" key="9">
    <source>
        <dbReference type="ARBA" id="ARBA00023033"/>
    </source>
</evidence>
<dbReference type="InterPro" id="IPR050665">
    <property type="entry name" value="Cytochrome_P450_Monooxygen"/>
</dbReference>
<keyword evidence="5 11" id="KW-0479">Metal-binding</keyword>
<evidence type="ECO:0000256" key="2">
    <source>
        <dbReference type="ARBA" id="ARBA00010617"/>
    </source>
</evidence>
<keyword evidence="3 11" id="KW-0349">Heme</keyword>
<comment type="similarity">
    <text evidence="2 12">Belongs to the cytochrome P450 family.</text>
</comment>
<dbReference type="GO" id="GO:0020037">
    <property type="term" value="F:heme binding"/>
    <property type="evidence" value="ECO:0007669"/>
    <property type="project" value="InterPro"/>
</dbReference>
<feature type="transmembrane region" description="Helical" evidence="14">
    <location>
        <begin position="7"/>
        <end position="30"/>
    </location>
</feature>
<feature type="binding site" description="axial binding residue" evidence="11">
    <location>
        <position position="457"/>
    </location>
    <ligand>
        <name>heme</name>
        <dbReference type="ChEBI" id="CHEBI:30413"/>
    </ligand>
    <ligandPart>
        <name>Fe</name>
        <dbReference type="ChEBI" id="CHEBI:18248"/>
    </ligandPart>
</feature>
<dbReference type="InterPro" id="IPR017972">
    <property type="entry name" value="Cyt_P450_CS"/>
</dbReference>
<dbReference type="Proteomes" id="UP001180020">
    <property type="component" value="Unassembled WGS sequence"/>
</dbReference>
<dbReference type="GO" id="GO:0006629">
    <property type="term" value="P:lipid metabolic process"/>
    <property type="evidence" value="ECO:0007669"/>
    <property type="project" value="UniProtKB-ARBA"/>
</dbReference>
<evidence type="ECO:0000256" key="12">
    <source>
        <dbReference type="RuleBase" id="RU000461"/>
    </source>
</evidence>
<proteinExistence type="inferred from homology"/>
<name>A0AAV9DMH1_ACOCL</name>
<keyword evidence="16" id="KW-1185">Reference proteome</keyword>
<dbReference type="AlphaFoldDB" id="A0AAV9DMH1"/>
<evidence type="ECO:0000256" key="13">
    <source>
        <dbReference type="SAM" id="MobiDB-lite"/>
    </source>
</evidence>
<dbReference type="GO" id="GO:0004497">
    <property type="term" value="F:monooxygenase activity"/>
    <property type="evidence" value="ECO:0007669"/>
    <property type="project" value="UniProtKB-KW"/>
</dbReference>
<evidence type="ECO:0000256" key="8">
    <source>
        <dbReference type="ARBA" id="ARBA00023004"/>
    </source>
</evidence>
<evidence type="ECO:0000256" key="4">
    <source>
        <dbReference type="ARBA" id="ARBA00022692"/>
    </source>
</evidence>
<organism evidence="15 16">
    <name type="scientific">Acorus calamus</name>
    <name type="common">Sweet flag</name>
    <dbReference type="NCBI Taxonomy" id="4465"/>
    <lineage>
        <taxon>Eukaryota</taxon>
        <taxon>Viridiplantae</taxon>
        <taxon>Streptophyta</taxon>
        <taxon>Embryophyta</taxon>
        <taxon>Tracheophyta</taxon>
        <taxon>Spermatophyta</taxon>
        <taxon>Magnoliopsida</taxon>
        <taxon>Liliopsida</taxon>
        <taxon>Acoraceae</taxon>
        <taxon>Acorus</taxon>
    </lineage>
</organism>
<dbReference type="InterPro" id="IPR002401">
    <property type="entry name" value="Cyt_P450_E_grp-I"/>
</dbReference>
<keyword evidence="6 14" id="KW-1133">Transmembrane helix</keyword>
<dbReference type="GO" id="GO:0016705">
    <property type="term" value="F:oxidoreductase activity, acting on paired donors, with incorporation or reduction of molecular oxygen"/>
    <property type="evidence" value="ECO:0007669"/>
    <property type="project" value="InterPro"/>
</dbReference>
<evidence type="ECO:0000256" key="14">
    <source>
        <dbReference type="SAM" id="Phobius"/>
    </source>
</evidence>
<reference evidence="15" key="1">
    <citation type="journal article" date="2023" name="Nat. Commun.">
        <title>Diploid and tetraploid genomes of Acorus and the evolution of monocots.</title>
        <authorList>
            <person name="Ma L."/>
            <person name="Liu K.W."/>
            <person name="Li Z."/>
            <person name="Hsiao Y.Y."/>
            <person name="Qi Y."/>
            <person name="Fu T."/>
            <person name="Tang G.D."/>
            <person name="Zhang D."/>
            <person name="Sun W.H."/>
            <person name="Liu D.K."/>
            <person name="Li Y."/>
            <person name="Chen G.Z."/>
            <person name="Liu X.D."/>
            <person name="Liao X.Y."/>
            <person name="Jiang Y.T."/>
            <person name="Yu X."/>
            <person name="Hao Y."/>
            <person name="Huang J."/>
            <person name="Zhao X.W."/>
            <person name="Ke S."/>
            <person name="Chen Y.Y."/>
            <person name="Wu W.L."/>
            <person name="Hsu J.L."/>
            <person name="Lin Y.F."/>
            <person name="Huang M.D."/>
            <person name="Li C.Y."/>
            <person name="Huang L."/>
            <person name="Wang Z.W."/>
            <person name="Zhao X."/>
            <person name="Zhong W.Y."/>
            <person name="Peng D.H."/>
            <person name="Ahmad S."/>
            <person name="Lan S."/>
            <person name="Zhang J.S."/>
            <person name="Tsai W.C."/>
            <person name="Van de Peer Y."/>
            <person name="Liu Z.J."/>
        </authorList>
    </citation>
    <scope>NUCLEOTIDE SEQUENCE</scope>
    <source>
        <strain evidence="15">CP</strain>
    </source>
</reference>
<dbReference type="PRINTS" id="PR00463">
    <property type="entry name" value="EP450I"/>
</dbReference>
<protein>
    <submittedName>
        <fullName evidence="15">Secologanin synthase</fullName>
    </submittedName>
</protein>
<sequence>MESLLQYILLLISSALLLFYAAKVTISIWWRPRCLEKQLNQQGIKGNPYRLLFGDMKEELKLIKDSWSRPISLTHQIVPRALPFVHQTVQKHGMKSLVWVGTTPRVVVWEAELVKEVLSNKFGHFQKPPVNPLIKLLTMGISSLEGEGWVRRRRLITPAFHLEKLKGMVPAFQTSCVELIKRWEGLIGGDGSCELDVWPELQNLTGDVISRTAFGSNYEEGKMIFQLQKEQVILVLEAARSVYVPGFRFLPTRKNRRRMRIDKEIKSMLTCLIRKKERAVANSESNSNDLLGLLLQSTYCDDLQGSLNNPTRTYALTIEDIIEECKLFYFAGQETTAVWLTWTMVLLAMYPDWQERAREEVLQICGKKVTMILHEAMRLYPPVVVLFRHTYKQIELGGVSLPAGVELMLPTILFHHDHDLWGEDAEEFKPERFSQGVSKASKDPNAFLPFGWGPRICLGQNFAVIEAKMALKDPIVPISPPRSSLTSPRPPRYPSPTSRDPNHLNANPTSLKPRSHPLEVPIVDGHKNHVNVLQYFCGASLEESKQSAHRPGAERLVETSRPVRDGYFLIAAPIMTC</sequence>
<dbReference type="PANTHER" id="PTHR24282">
    <property type="entry name" value="CYTOCHROME P450 FAMILY MEMBER"/>
    <property type="match status" value="1"/>
</dbReference>
<dbReference type="GO" id="GO:0016020">
    <property type="term" value="C:membrane"/>
    <property type="evidence" value="ECO:0007669"/>
    <property type="project" value="UniProtKB-SubCell"/>
</dbReference>
<evidence type="ECO:0000256" key="6">
    <source>
        <dbReference type="ARBA" id="ARBA00022989"/>
    </source>
</evidence>
<evidence type="ECO:0000313" key="16">
    <source>
        <dbReference type="Proteomes" id="UP001180020"/>
    </source>
</evidence>
<keyword evidence="4 14" id="KW-0812">Transmembrane</keyword>
<evidence type="ECO:0000256" key="5">
    <source>
        <dbReference type="ARBA" id="ARBA00022723"/>
    </source>
</evidence>
<dbReference type="SUPFAM" id="SSF48264">
    <property type="entry name" value="Cytochrome P450"/>
    <property type="match status" value="1"/>
</dbReference>
<dbReference type="PRINTS" id="PR00385">
    <property type="entry name" value="P450"/>
</dbReference>